<dbReference type="SUPFAM" id="SSF89796">
    <property type="entry name" value="CoA-transferase family III (CaiB/BaiF)"/>
    <property type="match status" value="1"/>
</dbReference>
<dbReference type="Pfam" id="PF02515">
    <property type="entry name" value="CoA_transf_3"/>
    <property type="match status" value="1"/>
</dbReference>
<comment type="caution">
    <text evidence="2">The sequence shown here is derived from an EMBL/GenBank/DDBJ whole genome shotgun (WGS) entry which is preliminary data.</text>
</comment>
<dbReference type="RefSeq" id="WP_109089882.1">
    <property type="nucleotide sequence ID" value="NZ_QEXO01000005.1"/>
</dbReference>
<dbReference type="EMBL" id="QEXO01000005">
    <property type="protein sequence ID" value="PWE12799.1"/>
    <property type="molecule type" value="Genomic_DNA"/>
</dbReference>
<sequence length="403" mass="44102">MDKNSFTAPPLKGIKVLELGSLIAGPYAGSLLAQFGADVIKIEPPGKGDPLRRWRQLHKDTSLWWRVQSRNKRSIALDLRQPEGQDIARELALQSDIVIENFRPGVLERWGLGWETLHALNPRLIMVRVSGYGQDGPYHRRPGFAAIAECMGGLRYGTGYPDRPPVRAGVSLGDTLASLYGIIGALLAMHHLRQEGGQGQMIDVALYESVFAIMESLIPDYQLNGHQRERTGASLPGIAPSNTYPTGDGKWVVIAANSDAIFIRLMQAMSRPDLANDPRLSDNAGRVEHSAMLDQTIGDWTGARSLEDVLSALDQAEVPSGSIYTAADILDDPHYQARGMLEKHTLEDGQELTIPGIVPKLSRSPGATQWLGPELGEHTDSILQELGMSPERCQALREQGIVE</sequence>
<dbReference type="Gene3D" id="3.30.1540.10">
    <property type="entry name" value="formyl-coa transferase, domain 3"/>
    <property type="match status" value="1"/>
</dbReference>
<dbReference type="PANTHER" id="PTHR48207:SF3">
    <property type="entry name" value="SUCCINATE--HYDROXYMETHYLGLUTARATE COA-TRANSFERASE"/>
    <property type="match status" value="1"/>
</dbReference>
<organism evidence="2 3">
    <name type="scientific">Alcaligenes faecalis</name>
    <dbReference type="NCBI Taxonomy" id="511"/>
    <lineage>
        <taxon>Bacteria</taxon>
        <taxon>Pseudomonadati</taxon>
        <taxon>Pseudomonadota</taxon>
        <taxon>Betaproteobacteria</taxon>
        <taxon>Burkholderiales</taxon>
        <taxon>Alcaligenaceae</taxon>
        <taxon>Alcaligenes</taxon>
    </lineage>
</organism>
<protein>
    <submittedName>
        <fullName evidence="2">Carnitine dehydratase</fullName>
    </submittedName>
</protein>
<proteinExistence type="predicted"/>
<dbReference type="InterPro" id="IPR050483">
    <property type="entry name" value="CoA-transferase_III_domain"/>
</dbReference>
<gene>
    <name evidence="2" type="ORF">DF183_18735</name>
</gene>
<dbReference type="PANTHER" id="PTHR48207">
    <property type="entry name" value="SUCCINATE--HYDROXYMETHYLGLUTARATE COA-TRANSFERASE"/>
    <property type="match status" value="1"/>
</dbReference>
<dbReference type="GO" id="GO:0008410">
    <property type="term" value="F:CoA-transferase activity"/>
    <property type="evidence" value="ECO:0007669"/>
    <property type="project" value="TreeGrafter"/>
</dbReference>
<evidence type="ECO:0000313" key="3">
    <source>
        <dbReference type="Proteomes" id="UP000245216"/>
    </source>
</evidence>
<accession>A0A2U2BFL3</accession>
<dbReference type="InterPro" id="IPR023606">
    <property type="entry name" value="CoA-Trfase_III_dom_1_sf"/>
</dbReference>
<reference evidence="2 3" key="1">
    <citation type="submission" date="2018-05" db="EMBL/GenBank/DDBJ databases">
        <title>Genome Sequence of an Efficient Indole-Degrading Bacterium, Alcaligenes sp.YBY.</title>
        <authorList>
            <person name="Yang B."/>
        </authorList>
    </citation>
    <scope>NUCLEOTIDE SEQUENCE [LARGE SCALE GENOMIC DNA]</scope>
    <source>
        <strain evidence="2 3">YBY</strain>
    </source>
</reference>
<evidence type="ECO:0000313" key="2">
    <source>
        <dbReference type="EMBL" id="PWE12799.1"/>
    </source>
</evidence>
<dbReference type="STRING" id="511.UZ73_09885"/>
<dbReference type="InterPro" id="IPR044855">
    <property type="entry name" value="CoA-Trfase_III_dom3_sf"/>
</dbReference>
<reference evidence="2 3" key="2">
    <citation type="submission" date="2018-05" db="EMBL/GenBank/DDBJ databases">
        <authorList>
            <person name="Lanie J.A."/>
            <person name="Ng W.-L."/>
            <person name="Kazmierczak K.M."/>
            <person name="Andrzejewski T.M."/>
            <person name="Davidsen T.M."/>
            <person name="Wayne K.J."/>
            <person name="Tettelin H."/>
            <person name="Glass J.I."/>
            <person name="Rusch D."/>
            <person name="Podicherti R."/>
            <person name="Tsui H.-C.T."/>
            <person name="Winkler M.E."/>
        </authorList>
    </citation>
    <scope>NUCLEOTIDE SEQUENCE [LARGE SCALE GENOMIC DNA]</scope>
    <source>
        <strain evidence="2 3">YBY</strain>
    </source>
</reference>
<keyword evidence="1" id="KW-0808">Transferase</keyword>
<dbReference type="AlphaFoldDB" id="A0A2U2BFL3"/>
<dbReference type="Proteomes" id="UP000245216">
    <property type="component" value="Unassembled WGS sequence"/>
</dbReference>
<evidence type="ECO:0000256" key="1">
    <source>
        <dbReference type="ARBA" id="ARBA00022679"/>
    </source>
</evidence>
<dbReference type="InterPro" id="IPR003673">
    <property type="entry name" value="CoA-Trfase_fam_III"/>
</dbReference>
<dbReference type="Gene3D" id="3.40.50.10540">
    <property type="entry name" value="Crotonobetainyl-coa:carnitine coa-transferase, domain 1"/>
    <property type="match status" value="1"/>
</dbReference>
<name>A0A2U2BFL3_ALCFA</name>